<name>A0A7X5LPJ4_9ALTE</name>
<dbReference type="AlphaFoldDB" id="A0A7X5LPJ4"/>
<dbReference type="EMBL" id="JAAAWN010000039">
    <property type="protein sequence ID" value="NDV93103.1"/>
    <property type="molecule type" value="Genomic_DNA"/>
</dbReference>
<protein>
    <submittedName>
        <fullName evidence="1">Replication protein</fullName>
    </submittedName>
</protein>
<sequence length="163" mass="18752">MKCLLALSILIDFKTRDVSVSISGLQELTGLSRPMVLTGLERLKNLSIIRIDSSRYRNIYEILYIEEDKKWAKTPSHLLRKALQDISNRGIAPFAALKIYITLLSLRYQDKLEVHVSHEVIRDYTRLQPKQIRAGLDVLFSCSMIHLIPREESGANRYQILGL</sequence>
<evidence type="ECO:0000313" key="1">
    <source>
        <dbReference type="EMBL" id="NDV93103.1"/>
    </source>
</evidence>
<proteinExistence type="predicted"/>
<accession>A0A7X5LPJ4</accession>
<dbReference type="Proteomes" id="UP000470213">
    <property type="component" value="Unassembled WGS sequence"/>
</dbReference>
<evidence type="ECO:0000313" key="2">
    <source>
        <dbReference type="Proteomes" id="UP000470213"/>
    </source>
</evidence>
<comment type="caution">
    <text evidence="1">The sequence shown here is derived from an EMBL/GenBank/DDBJ whole genome shotgun (WGS) entry which is preliminary data.</text>
</comment>
<organism evidence="1 2">
    <name type="scientific">Alteromonas profundi</name>
    <dbReference type="NCBI Taxonomy" id="2696062"/>
    <lineage>
        <taxon>Bacteria</taxon>
        <taxon>Pseudomonadati</taxon>
        <taxon>Pseudomonadota</taxon>
        <taxon>Gammaproteobacteria</taxon>
        <taxon>Alteromonadales</taxon>
        <taxon>Alteromonadaceae</taxon>
        <taxon>Alteromonas/Salinimonas group</taxon>
        <taxon>Alteromonas</taxon>
    </lineage>
</organism>
<reference evidence="1 2" key="1">
    <citation type="submission" date="2020-01" db="EMBL/GenBank/DDBJ databases">
        <authorList>
            <person name="Chen J."/>
            <person name="Zhu S."/>
            <person name="Yang J."/>
        </authorList>
    </citation>
    <scope>NUCLEOTIDE SEQUENCE [LARGE SCALE GENOMIC DNA]</scope>
    <source>
        <strain evidence="1 2">345S023</strain>
    </source>
</reference>
<keyword evidence="2" id="KW-1185">Reference proteome</keyword>
<gene>
    <name evidence="1" type="ORF">GTH32_18195</name>
</gene>